<evidence type="ECO:0000256" key="1">
    <source>
        <dbReference type="SAM" id="Phobius"/>
    </source>
</evidence>
<keyword evidence="1" id="KW-1133">Transmembrane helix</keyword>
<keyword evidence="1" id="KW-0472">Membrane</keyword>
<keyword evidence="3" id="KW-1185">Reference proteome</keyword>
<dbReference type="EMBL" id="KN834856">
    <property type="protein sequence ID" value="KIK51757.1"/>
    <property type="molecule type" value="Genomic_DNA"/>
</dbReference>
<dbReference type="AlphaFoldDB" id="A0A0D0C1S6"/>
<accession>A0A0D0C1S6</accession>
<reference evidence="2 3" key="1">
    <citation type="submission" date="2014-04" db="EMBL/GenBank/DDBJ databases">
        <title>Evolutionary Origins and Diversification of the Mycorrhizal Mutualists.</title>
        <authorList>
            <consortium name="DOE Joint Genome Institute"/>
            <consortium name="Mycorrhizal Genomics Consortium"/>
            <person name="Kohler A."/>
            <person name="Kuo A."/>
            <person name="Nagy L.G."/>
            <person name="Floudas D."/>
            <person name="Copeland A."/>
            <person name="Barry K.W."/>
            <person name="Cichocki N."/>
            <person name="Veneault-Fourrey C."/>
            <person name="LaButti K."/>
            <person name="Lindquist E.A."/>
            <person name="Lipzen A."/>
            <person name="Lundell T."/>
            <person name="Morin E."/>
            <person name="Murat C."/>
            <person name="Riley R."/>
            <person name="Ohm R."/>
            <person name="Sun H."/>
            <person name="Tunlid A."/>
            <person name="Henrissat B."/>
            <person name="Grigoriev I.V."/>
            <person name="Hibbett D.S."/>
            <person name="Martin F."/>
        </authorList>
    </citation>
    <scope>NUCLEOTIDE SEQUENCE [LARGE SCALE GENOMIC DNA]</scope>
    <source>
        <strain evidence="2 3">FD-317 M1</strain>
    </source>
</reference>
<feature type="transmembrane region" description="Helical" evidence="1">
    <location>
        <begin position="38"/>
        <end position="55"/>
    </location>
</feature>
<evidence type="ECO:0000313" key="2">
    <source>
        <dbReference type="EMBL" id="KIK51757.1"/>
    </source>
</evidence>
<gene>
    <name evidence="2" type="ORF">GYMLUDRAFT_251816</name>
</gene>
<sequence length="186" mass="20893">MNSVEFYLADSKTPSNECVPFLPGDQGAFRYARRFKRAIFIVHFASLPIITIYPFNPHLPRSLSSGGELPMTITTLKTMPHGDTITSNTYLAVRHVRRYSRSQHSSDSYTTVKSRPHALNIVYTVSDGEDPTLVNIFLPRAEFHSRTFASKLIATRIEGPFPDPPNFTAPETFDADSSATLTLRRL</sequence>
<dbReference type="Proteomes" id="UP000053593">
    <property type="component" value="Unassembled WGS sequence"/>
</dbReference>
<protein>
    <submittedName>
        <fullName evidence="2">Uncharacterized protein</fullName>
    </submittedName>
</protein>
<name>A0A0D0C1S6_9AGAR</name>
<keyword evidence="1" id="KW-0812">Transmembrane</keyword>
<evidence type="ECO:0000313" key="3">
    <source>
        <dbReference type="Proteomes" id="UP000053593"/>
    </source>
</evidence>
<dbReference type="HOGENOM" id="CLU_1454571_0_0_1"/>
<proteinExistence type="predicted"/>
<organism evidence="2 3">
    <name type="scientific">Collybiopsis luxurians FD-317 M1</name>
    <dbReference type="NCBI Taxonomy" id="944289"/>
    <lineage>
        <taxon>Eukaryota</taxon>
        <taxon>Fungi</taxon>
        <taxon>Dikarya</taxon>
        <taxon>Basidiomycota</taxon>
        <taxon>Agaricomycotina</taxon>
        <taxon>Agaricomycetes</taxon>
        <taxon>Agaricomycetidae</taxon>
        <taxon>Agaricales</taxon>
        <taxon>Marasmiineae</taxon>
        <taxon>Omphalotaceae</taxon>
        <taxon>Collybiopsis</taxon>
        <taxon>Collybiopsis luxurians</taxon>
    </lineage>
</organism>